<protein>
    <recommendedName>
        <fullName evidence="3">Alanine--tRNA ligase</fullName>
        <ecNumber evidence="2">6.1.1.7</ecNumber>
    </recommendedName>
</protein>
<reference evidence="13" key="1">
    <citation type="submission" date="2019-08" db="EMBL/GenBank/DDBJ databases">
        <authorList>
            <person name="Kucharzyk K."/>
            <person name="Murdoch R.W."/>
            <person name="Higgins S."/>
            <person name="Loffler F."/>
        </authorList>
    </citation>
    <scope>NUCLEOTIDE SEQUENCE</scope>
</reference>
<feature type="coiled-coil region" evidence="11">
    <location>
        <begin position="1"/>
        <end position="28"/>
    </location>
</feature>
<dbReference type="EMBL" id="VSSQ01096910">
    <property type="protein sequence ID" value="MPN40481.1"/>
    <property type="molecule type" value="Genomic_DNA"/>
</dbReference>
<name>A0A645HN45_9ZZZZ</name>
<keyword evidence="11" id="KW-0175">Coiled coil</keyword>
<keyword evidence="4" id="KW-0820">tRNA-binding</keyword>
<evidence type="ECO:0000256" key="4">
    <source>
        <dbReference type="ARBA" id="ARBA00022555"/>
    </source>
</evidence>
<evidence type="ECO:0000256" key="6">
    <source>
        <dbReference type="ARBA" id="ARBA00022741"/>
    </source>
</evidence>
<evidence type="ECO:0000256" key="10">
    <source>
        <dbReference type="ARBA" id="ARBA00023146"/>
    </source>
</evidence>
<keyword evidence="7" id="KW-0067">ATP-binding</keyword>
<evidence type="ECO:0000256" key="7">
    <source>
        <dbReference type="ARBA" id="ARBA00022840"/>
    </source>
</evidence>
<dbReference type="Pfam" id="PF02272">
    <property type="entry name" value="DHHA1"/>
    <property type="match status" value="1"/>
</dbReference>
<proteinExistence type="inferred from homology"/>
<dbReference type="EC" id="6.1.1.7" evidence="2"/>
<dbReference type="AlphaFoldDB" id="A0A645HN45"/>
<evidence type="ECO:0000256" key="3">
    <source>
        <dbReference type="ARBA" id="ARBA00017959"/>
    </source>
</evidence>
<dbReference type="GO" id="GO:0004813">
    <property type="term" value="F:alanine-tRNA ligase activity"/>
    <property type="evidence" value="ECO:0007669"/>
    <property type="project" value="UniProtKB-EC"/>
</dbReference>
<evidence type="ECO:0000313" key="13">
    <source>
        <dbReference type="EMBL" id="MPN40481.1"/>
    </source>
</evidence>
<sequence>MQNLVDNNKTLEKALEKAEGKVAALQSGKLMDKVQLIGEVPVLISRVEARDKESFLGLSDTFKEKLGSGIVVLGTVMEDKVSFIVTVSKDLTAKGYHAGNLVREIAKVAGGSGGGRPDMAQAGGKDPAMLDKALEEAVKIIQGI</sequence>
<dbReference type="Gene3D" id="3.10.310.40">
    <property type="match status" value="1"/>
</dbReference>
<dbReference type="GO" id="GO:0000049">
    <property type="term" value="F:tRNA binding"/>
    <property type="evidence" value="ECO:0007669"/>
    <property type="project" value="UniProtKB-KW"/>
</dbReference>
<evidence type="ECO:0000256" key="5">
    <source>
        <dbReference type="ARBA" id="ARBA00022598"/>
    </source>
</evidence>
<accession>A0A645HN45</accession>
<evidence type="ECO:0000256" key="2">
    <source>
        <dbReference type="ARBA" id="ARBA00013168"/>
    </source>
</evidence>
<keyword evidence="8" id="KW-0694">RNA-binding</keyword>
<comment type="caution">
    <text evidence="13">The sequence shown here is derived from an EMBL/GenBank/DDBJ whole genome shotgun (WGS) entry which is preliminary data.</text>
</comment>
<evidence type="ECO:0000256" key="11">
    <source>
        <dbReference type="SAM" id="Coils"/>
    </source>
</evidence>
<organism evidence="13">
    <name type="scientific">bioreactor metagenome</name>
    <dbReference type="NCBI Taxonomy" id="1076179"/>
    <lineage>
        <taxon>unclassified sequences</taxon>
        <taxon>metagenomes</taxon>
        <taxon>ecological metagenomes</taxon>
    </lineage>
</organism>
<dbReference type="GO" id="GO:0006412">
    <property type="term" value="P:translation"/>
    <property type="evidence" value="ECO:0007669"/>
    <property type="project" value="UniProtKB-KW"/>
</dbReference>
<evidence type="ECO:0000259" key="12">
    <source>
        <dbReference type="Pfam" id="PF02272"/>
    </source>
</evidence>
<evidence type="ECO:0000256" key="8">
    <source>
        <dbReference type="ARBA" id="ARBA00022884"/>
    </source>
</evidence>
<evidence type="ECO:0000256" key="1">
    <source>
        <dbReference type="ARBA" id="ARBA00008226"/>
    </source>
</evidence>
<keyword evidence="5 13" id="KW-0436">Ligase</keyword>
<keyword evidence="9" id="KW-0648">Protein biosynthesis</keyword>
<gene>
    <name evidence="13" type="primary">alaS_55</name>
    <name evidence="13" type="ORF">SDC9_188019</name>
</gene>
<keyword evidence="6" id="KW-0547">Nucleotide-binding</keyword>
<dbReference type="InterPro" id="IPR003156">
    <property type="entry name" value="DHHA1_dom"/>
</dbReference>
<comment type="similarity">
    <text evidence="1">Belongs to the class-II aminoacyl-tRNA synthetase family.</text>
</comment>
<dbReference type="GO" id="GO:0005524">
    <property type="term" value="F:ATP binding"/>
    <property type="evidence" value="ECO:0007669"/>
    <property type="project" value="UniProtKB-KW"/>
</dbReference>
<keyword evidence="10" id="KW-0030">Aminoacyl-tRNA synthetase</keyword>
<dbReference type="FunFam" id="3.10.310.40:FF:000001">
    <property type="entry name" value="Alanine--tRNA ligase"/>
    <property type="match status" value="1"/>
</dbReference>
<feature type="domain" description="DHHA1" evidence="12">
    <location>
        <begin position="40"/>
        <end position="142"/>
    </location>
</feature>
<evidence type="ECO:0000256" key="9">
    <source>
        <dbReference type="ARBA" id="ARBA00022917"/>
    </source>
</evidence>